<dbReference type="InterPro" id="IPR036895">
    <property type="entry name" value="Uracil-DNA_glycosylase-like_sf"/>
</dbReference>
<evidence type="ECO:0000313" key="3">
    <source>
        <dbReference type="Proteomes" id="UP000824280"/>
    </source>
</evidence>
<proteinExistence type="predicted"/>
<dbReference type="EMBL" id="CP081297">
    <property type="protein sequence ID" value="QZD88141.1"/>
    <property type="molecule type" value="Genomic_DNA"/>
</dbReference>
<name>A0ABX8ZHC7_9SPHN</name>
<protein>
    <recommendedName>
        <fullName evidence="4">Uracil-DNA glycosylase-like domain-containing protein</fullName>
    </recommendedName>
</protein>
<dbReference type="RefSeq" id="WP_221423673.1">
    <property type="nucleotide sequence ID" value="NZ_CP081297.1"/>
</dbReference>
<gene>
    <name evidence="2" type="ORF">K3166_05565</name>
</gene>
<evidence type="ECO:0000313" key="2">
    <source>
        <dbReference type="EMBL" id="QZD88141.1"/>
    </source>
</evidence>
<evidence type="ECO:0008006" key="4">
    <source>
        <dbReference type="Google" id="ProtNLM"/>
    </source>
</evidence>
<keyword evidence="3" id="KW-1185">Reference proteome</keyword>
<dbReference type="Gene3D" id="3.40.470.10">
    <property type="entry name" value="Uracil-DNA glycosylase-like domain"/>
    <property type="match status" value="1"/>
</dbReference>
<organism evidence="2 3">
    <name type="scientific">Qipengyuania psychrotolerans</name>
    <dbReference type="NCBI Taxonomy" id="2867238"/>
    <lineage>
        <taxon>Bacteria</taxon>
        <taxon>Pseudomonadati</taxon>
        <taxon>Pseudomonadota</taxon>
        <taxon>Alphaproteobacteria</taxon>
        <taxon>Sphingomonadales</taxon>
        <taxon>Erythrobacteraceae</taxon>
        <taxon>Qipengyuania</taxon>
    </lineage>
</organism>
<dbReference type="Proteomes" id="UP000824280">
    <property type="component" value="Chromosome"/>
</dbReference>
<accession>A0ABX8ZHC7</accession>
<reference evidence="2 3" key="1">
    <citation type="submission" date="2021-08" db="EMBL/GenBank/DDBJ databases">
        <title>Comparative Genomics Analysis of the Genus Qipengyuania Reveals Extensive Genetic Diversity and Metabolic Versatility, Including the Description of Fifteen Novel Species.</title>
        <authorList>
            <person name="Liu Y."/>
        </authorList>
    </citation>
    <scope>NUCLEOTIDE SEQUENCE [LARGE SCALE GENOMIC DNA]</scope>
    <source>
        <strain evidence="2 3">1XM2-8</strain>
    </source>
</reference>
<evidence type="ECO:0000256" key="1">
    <source>
        <dbReference type="SAM" id="MobiDB-lite"/>
    </source>
</evidence>
<feature type="region of interest" description="Disordered" evidence="1">
    <location>
        <begin position="35"/>
        <end position="61"/>
    </location>
</feature>
<sequence>MMDENPSQNGDFASADALEAAFDWWREAGVDLDYSDEPSSWLAEPETEQAVAAPKPVKRVEEPKQTPIERAFEKAPAAGTIGGTPDAWPQDLAKFREWWLSEPSLAPAGPEGRLPPRGVAQSRLMVLVGEPYGDDGDALLSGSAGQFAGAIMRAMNIAPHEVYLASALPAPATLPEWSELASGGMAAITKHHIALAAPQRVLVFGRGLAPLFGIPAQQSHEPVGMDIGDNTVPLLLAPDLAELSRSAQRRRNFWNRWLEWTT</sequence>